<accession>A0A7D9E9H3</accession>
<dbReference type="Proteomes" id="UP001152795">
    <property type="component" value="Unassembled WGS sequence"/>
</dbReference>
<sequence>MCHKFRRIPLRLTPATLLDFKILELAFAEGHRISKNRFYALNAMKATWICVTLLLSQLCLVPAVHNITEALEALAPVPIEDLQTKTPQMEETDTSFSVTNIARKVEHEYWLMSFFVVLGYLLQ</sequence>
<name>A0A7D9E9H3_PARCT</name>
<gene>
    <name evidence="1" type="ORF">PACLA_8A027016</name>
</gene>
<reference evidence="1" key="1">
    <citation type="submission" date="2020-04" db="EMBL/GenBank/DDBJ databases">
        <authorList>
            <person name="Alioto T."/>
            <person name="Alioto T."/>
            <person name="Gomez Garrido J."/>
        </authorList>
    </citation>
    <scope>NUCLEOTIDE SEQUENCE</scope>
    <source>
        <strain evidence="1">A484AB</strain>
    </source>
</reference>
<organism evidence="1 2">
    <name type="scientific">Paramuricea clavata</name>
    <name type="common">Red gorgonian</name>
    <name type="synonym">Violescent sea-whip</name>
    <dbReference type="NCBI Taxonomy" id="317549"/>
    <lineage>
        <taxon>Eukaryota</taxon>
        <taxon>Metazoa</taxon>
        <taxon>Cnidaria</taxon>
        <taxon>Anthozoa</taxon>
        <taxon>Octocorallia</taxon>
        <taxon>Malacalcyonacea</taxon>
        <taxon>Plexauridae</taxon>
        <taxon>Paramuricea</taxon>
    </lineage>
</organism>
<dbReference type="AlphaFoldDB" id="A0A7D9E9H3"/>
<comment type="caution">
    <text evidence="1">The sequence shown here is derived from an EMBL/GenBank/DDBJ whole genome shotgun (WGS) entry which is preliminary data.</text>
</comment>
<dbReference type="EMBL" id="CACRXK020004503">
    <property type="protein sequence ID" value="CAB4002986.1"/>
    <property type="molecule type" value="Genomic_DNA"/>
</dbReference>
<proteinExistence type="predicted"/>
<evidence type="ECO:0000313" key="2">
    <source>
        <dbReference type="Proteomes" id="UP001152795"/>
    </source>
</evidence>
<keyword evidence="2" id="KW-1185">Reference proteome</keyword>
<evidence type="ECO:0000313" key="1">
    <source>
        <dbReference type="EMBL" id="CAB4002986.1"/>
    </source>
</evidence>
<protein>
    <submittedName>
        <fullName evidence="1">Uncharacterized protein</fullName>
    </submittedName>
</protein>